<accession>A0A2T0V2I5</accession>
<evidence type="ECO:0008006" key="5">
    <source>
        <dbReference type="Google" id="ProtNLM"/>
    </source>
</evidence>
<protein>
    <recommendedName>
        <fullName evidence="5">Amino acid transporter</fullName>
    </recommendedName>
</protein>
<keyword evidence="2" id="KW-0472">Membrane</keyword>
<comment type="caution">
    <text evidence="3">The sequence shown here is derived from an EMBL/GenBank/DDBJ whole genome shotgun (WGS) entry which is preliminary data.</text>
</comment>
<feature type="transmembrane region" description="Helical" evidence="2">
    <location>
        <begin position="254"/>
        <end position="274"/>
    </location>
</feature>
<feature type="transmembrane region" description="Helical" evidence="2">
    <location>
        <begin position="362"/>
        <end position="383"/>
    </location>
</feature>
<dbReference type="EMBL" id="PVTL01000013">
    <property type="protein sequence ID" value="PRY64337.1"/>
    <property type="molecule type" value="Genomic_DNA"/>
</dbReference>
<feature type="transmembrane region" description="Helical" evidence="2">
    <location>
        <begin position="403"/>
        <end position="420"/>
    </location>
</feature>
<feature type="transmembrane region" description="Helical" evidence="2">
    <location>
        <begin position="482"/>
        <end position="501"/>
    </location>
</feature>
<dbReference type="Proteomes" id="UP000237983">
    <property type="component" value="Unassembled WGS sequence"/>
</dbReference>
<feature type="transmembrane region" description="Helical" evidence="2">
    <location>
        <begin position="305"/>
        <end position="328"/>
    </location>
</feature>
<feature type="transmembrane region" description="Helical" evidence="2">
    <location>
        <begin position="426"/>
        <end position="446"/>
    </location>
</feature>
<evidence type="ECO:0000256" key="2">
    <source>
        <dbReference type="SAM" id="Phobius"/>
    </source>
</evidence>
<evidence type="ECO:0000256" key="1">
    <source>
        <dbReference type="SAM" id="MobiDB-lite"/>
    </source>
</evidence>
<feature type="compositionally biased region" description="Low complexity" evidence="1">
    <location>
        <begin position="13"/>
        <end position="26"/>
    </location>
</feature>
<evidence type="ECO:0000313" key="4">
    <source>
        <dbReference type="Proteomes" id="UP000237983"/>
    </source>
</evidence>
<evidence type="ECO:0000313" key="3">
    <source>
        <dbReference type="EMBL" id="PRY64337.1"/>
    </source>
</evidence>
<feature type="transmembrane region" description="Helical" evidence="2">
    <location>
        <begin position="184"/>
        <end position="203"/>
    </location>
</feature>
<sequence length="673" mass="72467">MTGYQVAQVVPSAAKKTTGTTGTDSTPVHRSTRSAASAWLLDGLTDRSGSHPGPHADSVEKTHSWWRVMCLTGVDYFSTLGYQPAIAAVAAGLLSPLATIVLVALTLFGALPVYRRVARESFRGEGSISMLERLLPWWGGKLFVLVLLGFAATDFMITITLSAADATAHAVENPFAPAWFEGNEVLITLVFVGLLAAVFLRGFKEAISIAVVLVAVFLALNAIVIAVSFVHIGSDFTVVDDWWQALTAQHSNPLLMVGIALLVFPKLALGLSGFETGVAVMPQIKGGPKDTPENPEARIKGAQRLLTTAALIMSAFLITSSIVTTFLIPQSEFQPGGEANGRALAYLAHEYLGDGFGTLYDVSTICILWFAGASAMAGLLNLVPRYLPRYGMAPQWARAVRPLVIVFTVIAFAITIAFQADVDAQGGAYATGVLVLITSASVAVTLSALHKNQRKRTIGFAIISVVFVYTTVVNVIERPDGVRIAALFILGIMVVSLVSRVQRSFQLRATSVQLDPTAERFVTADTNDHGSIHVIAHEPDADDSADEYRMKLHDERRDSGIPARAPVLFLEVYPGDSSNFEEDLVVRGVMRNGYRVLQVSSGNVPNTLAAVLLAIRDQSGIVPNVYFEWTEGNPLSNMFRFLITGTGEVAPVTREVLRRAEPNTTHRPNVHVG</sequence>
<keyword evidence="2" id="KW-0812">Transmembrane</keyword>
<feature type="transmembrane region" description="Helical" evidence="2">
    <location>
        <begin position="85"/>
        <end position="114"/>
    </location>
</feature>
<dbReference type="AlphaFoldDB" id="A0A2T0V2I5"/>
<feature type="transmembrane region" description="Helical" evidence="2">
    <location>
        <begin position="458"/>
        <end position="476"/>
    </location>
</feature>
<organism evidence="3 4">
    <name type="scientific">Glaciihabitans tibetensis</name>
    <dbReference type="NCBI Taxonomy" id="1266600"/>
    <lineage>
        <taxon>Bacteria</taxon>
        <taxon>Bacillati</taxon>
        <taxon>Actinomycetota</taxon>
        <taxon>Actinomycetes</taxon>
        <taxon>Micrococcales</taxon>
        <taxon>Microbacteriaceae</taxon>
        <taxon>Glaciihabitans</taxon>
    </lineage>
</organism>
<reference evidence="3 4" key="1">
    <citation type="submission" date="2018-03" db="EMBL/GenBank/DDBJ databases">
        <title>Genomic Encyclopedia of Type Strains, Phase III (KMG-III): the genomes of soil and plant-associated and newly described type strains.</title>
        <authorList>
            <person name="Whitman W."/>
        </authorList>
    </citation>
    <scope>NUCLEOTIDE SEQUENCE [LARGE SCALE GENOMIC DNA]</scope>
    <source>
        <strain evidence="3 4">CGMCC 1.12484</strain>
    </source>
</reference>
<feature type="region of interest" description="Disordered" evidence="1">
    <location>
        <begin position="13"/>
        <end position="32"/>
    </location>
</feature>
<name>A0A2T0V2I5_9MICO</name>
<feature type="transmembrane region" description="Helical" evidence="2">
    <location>
        <begin position="210"/>
        <end position="234"/>
    </location>
</feature>
<keyword evidence="4" id="KW-1185">Reference proteome</keyword>
<proteinExistence type="predicted"/>
<feature type="transmembrane region" description="Helical" evidence="2">
    <location>
        <begin position="142"/>
        <end position="164"/>
    </location>
</feature>
<gene>
    <name evidence="3" type="ORF">B0I08_11344</name>
</gene>
<keyword evidence="2" id="KW-1133">Transmembrane helix</keyword>
<dbReference type="Gene3D" id="1.20.1740.10">
    <property type="entry name" value="Amino acid/polyamine transporter I"/>
    <property type="match status" value="1"/>
</dbReference>
<dbReference type="RefSeq" id="WP_181243478.1">
    <property type="nucleotide sequence ID" value="NZ_PVTL01000013.1"/>
</dbReference>